<accession>A0A0A9GG74</accession>
<proteinExistence type="predicted"/>
<organism evidence="2">
    <name type="scientific">Arundo donax</name>
    <name type="common">Giant reed</name>
    <name type="synonym">Donax arundinaceus</name>
    <dbReference type="NCBI Taxonomy" id="35708"/>
    <lineage>
        <taxon>Eukaryota</taxon>
        <taxon>Viridiplantae</taxon>
        <taxon>Streptophyta</taxon>
        <taxon>Embryophyta</taxon>
        <taxon>Tracheophyta</taxon>
        <taxon>Spermatophyta</taxon>
        <taxon>Magnoliopsida</taxon>
        <taxon>Liliopsida</taxon>
        <taxon>Poales</taxon>
        <taxon>Poaceae</taxon>
        <taxon>PACMAD clade</taxon>
        <taxon>Arundinoideae</taxon>
        <taxon>Arundineae</taxon>
        <taxon>Arundo</taxon>
    </lineage>
</organism>
<dbReference type="AlphaFoldDB" id="A0A0A9GG74"/>
<keyword evidence="1" id="KW-1133">Transmembrane helix</keyword>
<protein>
    <submittedName>
        <fullName evidence="2">Uncharacterized protein</fullName>
    </submittedName>
</protein>
<keyword evidence="1" id="KW-0812">Transmembrane</keyword>
<dbReference type="EMBL" id="GBRH01178258">
    <property type="protein sequence ID" value="JAE19638.1"/>
    <property type="molecule type" value="Transcribed_RNA"/>
</dbReference>
<name>A0A0A9GG74_ARUDO</name>
<evidence type="ECO:0000313" key="2">
    <source>
        <dbReference type="EMBL" id="JAE19638.1"/>
    </source>
</evidence>
<reference evidence="2" key="1">
    <citation type="submission" date="2014-09" db="EMBL/GenBank/DDBJ databases">
        <authorList>
            <person name="Magalhaes I.L.F."/>
            <person name="Oliveira U."/>
            <person name="Santos F.R."/>
            <person name="Vidigal T.H.D.A."/>
            <person name="Brescovit A.D."/>
            <person name="Santos A.J."/>
        </authorList>
    </citation>
    <scope>NUCLEOTIDE SEQUENCE</scope>
    <source>
        <tissue evidence="2">Shoot tissue taken approximately 20 cm above the soil surface</tissue>
    </source>
</reference>
<sequence>MVLSWSPFYLLLIELSCSSKVVVSLTCLWVSYLHIDSFLFSVIYASLYKLALS</sequence>
<keyword evidence="1" id="KW-0472">Membrane</keyword>
<evidence type="ECO:0000256" key="1">
    <source>
        <dbReference type="SAM" id="Phobius"/>
    </source>
</evidence>
<feature type="transmembrane region" description="Helical" evidence="1">
    <location>
        <begin position="28"/>
        <end position="47"/>
    </location>
</feature>
<reference evidence="2" key="2">
    <citation type="journal article" date="2015" name="Data Brief">
        <title>Shoot transcriptome of the giant reed, Arundo donax.</title>
        <authorList>
            <person name="Barrero R.A."/>
            <person name="Guerrero F.D."/>
            <person name="Moolhuijzen P."/>
            <person name="Goolsby J.A."/>
            <person name="Tidwell J."/>
            <person name="Bellgard S.E."/>
            <person name="Bellgard M.I."/>
        </authorList>
    </citation>
    <scope>NUCLEOTIDE SEQUENCE</scope>
    <source>
        <tissue evidence="2">Shoot tissue taken approximately 20 cm above the soil surface</tissue>
    </source>
</reference>